<evidence type="ECO:0000256" key="3">
    <source>
        <dbReference type="ARBA" id="ARBA00022692"/>
    </source>
</evidence>
<evidence type="ECO:0000313" key="8">
    <source>
        <dbReference type="EMBL" id="KNC78203.1"/>
    </source>
</evidence>
<dbReference type="AlphaFoldDB" id="A0A0L0FQC6"/>
<keyword evidence="4 6" id="KW-1133">Transmembrane helix</keyword>
<evidence type="ECO:0000256" key="2">
    <source>
        <dbReference type="ARBA" id="ARBA00008816"/>
    </source>
</evidence>
<dbReference type="RefSeq" id="XP_014152105.1">
    <property type="nucleotide sequence ID" value="XM_014296630.1"/>
</dbReference>
<dbReference type="Pfam" id="PF01569">
    <property type="entry name" value="PAP2"/>
    <property type="match status" value="1"/>
</dbReference>
<sequence>MTYFRSVHINSTWAVWTILFFAIDLILAQIVTLSITEFVKKMVGRLRPDFLARCMLPANAALDQYNTDACTNPDEGVVEEGQKSYPSGHTSFAFCQGVYLAAYFTWSFYGRQRSKHMINKELHMNRFLREFQEAIRCTIIAVGPLGAWLIGATRIQDYKHNPSDVNAGAALGMLIAILTLMRGTNIYSRWTQQYVSNRPEKYQDAVLKSS</sequence>
<evidence type="ECO:0000256" key="5">
    <source>
        <dbReference type="ARBA" id="ARBA00023136"/>
    </source>
</evidence>
<name>A0A0L0FQC6_9EUKA</name>
<dbReference type="PANTHER" id="PTHR10165:SF35">
    <property type="entry name" value="RE23632P"/>
    <property type="match status" value="1"/>
</dbReference>
<keyword evidence="9" id="KW-1185">Reference proteome</keyword>
<dbReference type="GO" id="GO:0046839">
    <property type="term" value="P:phospholipid dephosphorylation"/>
    <property type="evidence" value="ECO:0007669"/>
    <property type="project" value="TreeGrafter"/>
</dbReference>
<evidence type="ECO:0000256" key="6">
    <source>
        <dbReference type="SAM" id="Phobius"/>
    </source>
</evidence>
<dbReference type="Gene3D" id="1.20.144.10">
    <property type="entry name" value="Phosphatidic acid phosphatase type 2/haloperoxidase"/>
    <property type="match status" value="1"/>
</dbReference>
<feature type="transmembrane region" description="Helical" evidence="6">
    <location>
        <begin position="12"/>
        <end position="35"/>
    </location>
</feature>
<dbReference type="OrthoDB" id="8907274at2759"/>
<dbReference type="InterPro" id="IPR043216">
    <property type="entry name" value="PAP-like"/>
</dbReference>
<evidence type="ECO:0000256" key="1">
    <source>
        <dbReference type="ARBA" id="ARBA00004141"/>
    </source>
</evidence>
<dbReference type="GeneID" id="25909860"/>
<dbReference type="PANTHER" id="PTHR10165">
    <property type="entry name" value="LIPID PHOSPHATE PHOSPHATASE"/>
    <property type="match status" value="1"/>
</dbReference>
<dbReference type="GO" id="GO:0008195">
    <property type="term" value="F:phosphatidate phosphatase activity"/>
    <property type="evidence" value="ECO:0007669"/>
    <property type="project" value="TreeGrafter"/>
</dbReference>
<comment type="subcellular location">
    <subcellularLocation>
        <location evidence="1">Membrane</location>
        <topology evidence="1">Multi-pass membrane protein</topology>
    </subcellularLocation>
</comment>
<accession>A0A0L0FQC6</accession>
<reference evidence="8 9" key="1">
    <citation type="submission" date="2011-02" db="EMBL/GenBank/DDBJ databases">
        <title>The Genome Sequence of Sphaeroforma arctica JP610.</title>
        <authorList>
            <consortium name="The Broad Institute Genome Sequencing Platform"/>
            <person name="Russ C."/>
            <person name="Cuomo C."/>
            <person name="Young S.K."/>
            <person name="Zeng Q."/>
            <person name="Gargeya S."/>
            <person name="Alvarado L."/>
            <person name="Berlin A."/>
            <person name="Chapman S.B."/>
            <person name="Chen Z."/>
            <person name="Freedman E."/>
            <person name="Gellesch M."/>
            <person name="Goldberg J."/>
            <person name="Griggs A."/>
            <person name="Gujja S."/>
            <person name="Heilman E."/>
            <person name="Heiman D."/>
            <person name="Howarth C."/>
            <person name="Mehta T."/>
            <person name="Neiman D."/>
            <person name="Pearson M."/>
            <person name="Roberts A."/>
            <person name="Saif S."/>
            <person name="Shea T."/>
            <person name="Shenoy N."/>
            <person name="Sisk P."/>
            <person name="Stolte C."/>
            <person name="Sykes S."/>
            <person name="White J."/>
            <person name="Yandava C."/>
            <person name="Burger G."/>
            <person name="Gray M.W."/>
            <person name="Holland P.W.H."/>
            <person name="King N."/>
            <person name="Lang F.B.F."/>
            <person name="Roger A.J."/>
            <person name="Ruiz-Trillo I."/>
            <person name="Haas B."/>
            <person name="Nusbaum C."/>
            <person name="Birren B."/>
        </authorList>
    </citation>
    <scope>NUCLEOTIDE SEQUENCE [LARGE SCALE GENOMIC DNA]</scope>
    <source>
        <strain evidence="8 9">JP610</strain>
    </source>
</reference>
<gene>
    <name evidence="8" type="ORF">SARC_09356</name>
</gene>
<evidence type="ECO:0000313" key="9">
    <source>
        <dbReference type="Proteomes" id="UP000054560"/>
    </source>
</evidence>
<dbReference type="GO" id="GO:0006644">
    <property type="term" value="P:phospholipid metabolic process"/>
    <property type="evidence" value="ECO:0007669"/>
    <property type="project" value="InterPro"/>
</dbReference>
<feature type="transmembrane region" description="Helical" evidence="6">
    <location>
        <begin position="165"/>
        <end position="181"/>
    </location>
</feature>
<dbReference type="SUPFAM" id="SSF48317">
    <property type="entry name" value="Acid phosphatase/Vanadium-dependent haloperoxidase"/>
    <property type="match status" value="1"/>
</dbReference>
<dbReference type="STRING" id="667725.A0A0L0FQC6"/>
<organism evidence="8 9">
    <name type="scientific">Sphaeroforma arctica JP610</name>
    <dbReference type="NCBI Taxonomy" id="667725"/>
    <lineage>
        <taxon>Eukaryota</taxon>
        <taxon>Ichthyosporea</taxon>
        <taxon>Ichthyophonida</taxon>
        <taxon>Sphaeroforma</taxon>
    </lineage>
</organism>
<dbReference type="SMART" id="SM00014">
    <property type="entry name" value="acidPPc"/>
    <property type="match status" value="1"/>
</dbReference>
<evidence type="ECO:0000256" key="4">
    <source>
        <dbReference type="ARBA" id="ARBA00022989"/>
    </source>
</evidence>
<keyword evidence="5 6" id="KW-0472">Membrane</keyword>
<dbReference type="EMBL" id="KQ242538">
    <property type="protein sequence ID" value="KNC78203.1"/>
    <property type="molecule type" value="Genomic_DNA"/>
</dbReference>
<dbReference type="eggNOG" id="KOG3030">
    <property type="taxonomic scope" value="Eukaryota"/>
</dbReference>
<proteinExistence type="inferred from homology"/>
<protein>
    <recommendedName>
        <fullName evidence="7">Phosphatidic acid phosphatase type 2/haloperoxidase domain-containing protein</fullName>
    </recommendedName>
</protein>
<feature type="transmembrane region" description="Helical" evidence="6">
    <location>
        <begin position="134"/>
        <end position="153"/>
    </location>
</feature>
<evidence type="ECO:0000259" key="7">
    <source>
        <dbReference type="SMART" id="SM00014"/>
    </source>
</evidence>
<dbReference type="Proteomes" id="UP000054560">
    <property type="component" value="Unassembled WGS sequence"/>
</dbReference>
<comment type="similarity">
    <text evidence="2">Belongs to the PA-phosphatase related phosphoesterase family.</text>
</comment>
<feature type="domain" description="Phosphatidic acid phosphatase type 2/haloperoxidase" evidence="7">
    <location>
        <begin position="22"/>
        <end position="180"/>
    </location>
</feature>
<dbReference type="GO" id="GO:0016020">
    <property type="term" value="C:membrane"/>
    <property type="evidence" value="ECO:0007669"/>
    <property type="project" value="UniProtKB-SubCell"/>
</dbReference>
<dbReference type="InterPro" id="IPR000326">
    <property type="entry name" value="PAP2/HPO"/>
</dbReference>
<dbReference type="InterPro" id="IPR036938">
    <property type="entry name" value="PAP2/HPO_sf"/>
</dbReference>
<keyword evidence="3 6" id="KW-0812">Transmembrane</keyword>
<feature type="transmembrane region" description="Helical" evidence="6">
    <location>
        <begin position="91"/>
        <end position="109"/>
    </location>
</feature>